<dbReference type="SUPFAM" id="SSF53474">
    <property type="entry name" value="alpha/beta-Hydrolases"/>
    <property type="match status" value="1"/>
</dbReference>
<dbReference type="PRINTS" id="PR00821">
    <property type="entry name" value="TAGLIPASE"/>
</dbReference>
<dbReference type="InterPro" id="IPR001024">
    <property type="entry name" value="PLAT/LH2_dom"/>
</dbReference>
<dbReference type="PANTHER" id="PTHR11153:SF20">
    <property type="entry name" value="SIDEROFLEXIN-3"/>
    <property type="match status" value="1"/>
</dbReference>
<dbReference type="InterPro" id="IPR029058">
    <property type="entry name" value="AB_hydrolase_fold"/>
</dbReference>
<evidence type="ECO:0000256" key="14">
    <source>
        <dbReference type="ARBA" id="ARBA00045398"/>
    </source>
</evidence>
<dbReference type="InterPro" id="IPR013818">
    <property type="entry name" value="Lipase"/>
</dbReference>
<sequence>MSSDLSLNIDIKEPRWDQGTFMGRAKHFFTVTDPRNVFLSSEVLEDSRRIVENYRVGIVSPGLTEDELWRAKYVYDSAFHPDTGEKMILVGRMSAQVPMNMTITGCMLTFYSQLGVAYASATTGAVVTALGLKSLTKHLPAIMGRFVPFAAVAAANCINIPFMRQRELKYGIPVTDEDGKRLGESTSAAQQAIVQVIVSRIGMAVPAMAIPPVIMNALEKRAFLKDRLQTAAMLSRQHFCRISSCEHIASWSGREGLGLNATPWELKATEPSTIAKSNFHPEKKTVMLIHGFLDNSKSDWVTDTCQLLVQVDDVNCIVVDWKKGGMITFTQSAHNVRVVGAEISYFLSVLEQDFKYCSSKVHLVGHSLGSHIAGEAGKRIPGIARITGLDPAEPYFQNTPAEVRLDPTDARFVDVIHTDASCLIPSVGLGMMQAVGHLDFYPNGGEYMPGCSKNVLSTVLDLDGIWEGWRYSVVLKLTGNRAVSGDIRVALYGTEGNSRQHQLVKALLKPRDVYSQVIDVEADPGEILKVKFIWENSFINPFLPKLGAESITITRGRDGKE</sequence>
<dbReference type="InterPro" id="IPR033906">
    <property type="entry name" value="Lipase_N"/>
</dbReference>
<dbReference type="InterPro" id="IPR000734">
    <property type="entry name" value="TAG_lipase"/>
</dbReference>
<dbReference type="GO" id="GO:0140300">
    <property type="term" value="P:serine import into mitochondrion"/>
    <property type="evidence" value="ECO:0007669"/>
    <property type="project" value="TreeGrafter"/>
</dbReference>
<comment type="catalytic activity">
    <reaction evidence="16">
        <text>a triacylglycerol + H2O = a diacylglycerol + a fatty acid + H(+)</text>
        <dbReference type="Rhea" id="RHEA:12044"/>
        <dbReference type="ChEBI" id="CHEBI:15377"/>
        <dbReference type="ChEBI" id="CHEBI:15378"/>
        <dbReference type="ChEBI" id="CHEBI:17855"/>
        <dbReference type="ChEBI" id="CHEBI:18035"/>
        <dbReference type="ChEBI" id="CHEBI:28868"/>
        <dbReference type="EC" id="3.1.1.3"/>
    </reaction>
</comment>
<evidence type="ECO:0000256" key="10">
    <source>
        <dbReference type="ARBA" id="ARBA00023128"/>
    </source>
</evidence>
<evidence type="ECO:0000313" key="18">
    <source>
        <dbReference type="EMBL" id="RXM99233.1"/>
    </source>
</evidence>
<comment type="caution">
    <text evidence="15">Lacks conserved residue(s) required for the propagation of feature annotation.</text>
</comment>
<comment type="function">
    <text evidence="14">Mitochondrial serine transporter that mediates transport of serine into mitochondria, an important step of the one-carbon metabolism pathway. Mitochondrial serine is converted to glycine and formate, which then exits to the cytosol where it is used to generate the charged folates that serve as one-carbon donors.</text>
</comment>
<evidence type="ECO:0000256" key="3">
    <source>
        <dbReference type="ARBA" id="ARBA00005974"/>
    </source>
</evidence>
<comment type="caution">
    <text evidence="18">The sequence shown here is derived from an EMBL/GenBank/DDBJ whole genome shotgun (WGS) entry which is preliminary data.</text>
</comment>
<gene>
    <name evidence="18" type="ORF">EOD39_11895</name>
</gene>
<dbReference type="Pfam" id="PF03820">
    <property type="entry name" value="SFXNs"/>
    <property type="match status" value="1"/>
</dbReference>
<dbReference type="EC" id="3.1.1.3" evidence="16"/>
<dbReference type="InterPro" id="IPR002331">
    <property type="entry name" value="Lipase_panc"/>
</dbReference>
<dbReference type="PRINTS" id="PR00823">
    <property type="entry name" value="PANCLIPASE"/>
</dbReference>
<evidence type="ECO:0000256" key="5">
    <source>
        <dbReference type="ARBA" id="ARBA00022448"/>
    </source>
</evidence>
<organism evidence="18 19">
    <name type="scientific">Acipenser ruthenus</name>
    <name type="common">Sterlet sturgeon</name>
    <dbReference type="NCBI Taxonomy" id="7906"/>
    <lineage>
        <taxon>Eukaryota</taxon>
        <taxon>Metazoa</taxon>
        <taxon>Chordata</taxon>
        <taxon>Craniata</taxon>
        <taxon>Vertebrata</taxon>
        <taxon>Euteleostomi</taxon>
        <taxon>Actinopterygii</taxon>
        <taxon>Chondrostei</taxon>
        <taxon>Acipenseriformes</taxon>
        <taxon>Acipenseridae</taxon>
        <taxon>Acipenser</taxon>
    </lineage>
</organism>
<comment type="subcellular location">
    <subcellularLocation>
        <location evidence="1">Mitochondrion membrane</location>
        <topology evidence="1">Multi-pass membrane protein</topology>
    </subcellularLocation>
    <subcellularLocation>
        <location evidence="2 16">Secreted</location>
    </subcellularLocation>
</comment>
<dbReference type="GO" id="GO:0005743">
    <property type="term" value="C:mitochondrial inner membrane"/>
    <property type="evidence" value="ECO:0007669"/>
    <property type="project" value="TreeGrafter"/>
</dbReference>
<evidence type="ECO:0000256" key="9">
    <source>
        <dbReference type="ARBA" id="ARBA00022989"/>
    </source>
</evidence>
<evidence type="ECO:0000259" key="17">
    <source>
        <dbReference type="PROSITE" id="PS50095"/>
    </source>
</evidence>
<evidence type="ECO:0000256" key="6">
    <source>
        <dbReference type="ARBA" id="ARBA00022525"/>
    </source>
</evidence>
<comment type="similarity">
    <text evidence="3">Belongs to the sideroflexin family.</text>
</comment>
<keyword evidence="11" id="KW-0472">Membrane</keyword>
<evidence type="ECO:0000313" key="19">
    <source>
        <dbReference type="Proteomes" id="UP000289886"/>
    </source>
</evidence>
<keyword evidence="9" id="KW-1133">Transmembrane helix</keyword>
<dbReference type="GO" id="GO:0004806">
    <property type="term" value="F:triacylglycerol lipase activity"/>
    <property type="evidence" value="ECO:0007669"/>
    <property type="project" value="UniProtKB-EC"/>
</dbReference>
<evidence type="ECO:0000256" key="15">
    <source>
        <dbReference type="PROSITE-ProRule" id="PRU00152"/>
    </source>
</evidence>
<evidence type="ECO:0000256" key="16">
    <source>
        <dbReference type="RuleBase" id="RU362046"/>
    </source>
</evidence>
<keyword evidence="16" id="KW-0443">Lipid metabolism</keyword>
<dbReference type="EMBL" id="SCEB01000430">
    <property type="protein sequence ID" value="RXM99233.1"/>
    <property type="molecule type" value="Genomic_DNA"/>
</dbReference>
<dbReference type="PANTHER" id="PTHR11153">
    <property type="entry name" value="SIDEROFLEXIN"/>
    <property type="match status" value="1"/>
</dbReference>
<proteinExistence type="inferred from homology"/>
<keyword evidence="19" id="KW-1185">Reference proteome</keyword>
<feature type="domain" description="PLAT" evidence="17">
    <location>
        <begin position="469"/>
        <end position="561"/>
    </location>
</feature>
<dbReference type="Pfam" id="PF00151">
    <property type="entry name" value="Lipase"/>
    <property type="match status" value="1"/>
</dbReference>
<dbReference type="Gene3D" id="2.60.60.20">
    <property type="entry name" value="PLAT/LH2 domain"/>
    <property type="match status" value="1"/>
</dbReference>
<keyword evidence="8" id="KW-0029">Amino-acid transport</keyword>
<keyword evidence="12 16" id="KW-1015">Disulfide bond</keyword>
<keyword evidence="5" id="KW-0813">Transport</keyword>
<evidence type="ECO:0000256" key="7">
    <source>
        <dbReference type="ARBA" id="ARBA00022692"/>
    </source>
</evidence>
<comment type="catalytic activity">
    <reaction evidence="13">
        <text>L-serine(in) = L-serine(out)</text>
        <dbReference type="Rhea" id="RHEA:35031"/>
        <dbReference type="ChEBI" id="CHEBI:33384"/>
    </reaction>
</comment>
<evidence type="ECO:0000256" key="1">
    <source>
        <dbReference type="ARBA" id="ARBA00004225"/>
    </source>
</evidence>
<dbReference type="Gene3D" id="3.40.50.1820">
    <property type="entry name" value="alpha/beta hydrolase"/>
    <property type="match status" value="1"/>
</dbReference>
<dbReference type="InterPro" id="IPR004686">
    <property type="entry name" value="Mtc"/>
</dbReference>
<dbReference type="GO" id="GO:0005576">
    <property type="term" value="C:extracellular region"/>
    <property type="evidence" value="ECO:0007669"/>
    <property type="project" value="UniProtKB-SubCell"/>
</dbReference>
<accession>A0A662YTD0</accession>
<dbReference type="AlphaFoldDB" id="A0A662YTD0"/>
<dbReference type="SUPFAM" id="SSF49723">
    <property type="entry name" value="Lipase/lipooxygenase domain (PLAT/LH2 domain)"/>
    <property type="match status" value="1"/>
</dbReference>
<comment type="similarity">
    <text evidence="4 16">Belongs to the AB hydrolase superfamily. Lipase family.</text>
</comment>
<evidence type="ECO:0000256" key="13">
    <source>
        <dbReference type="ARBA" id="ARBA00036416"/>
    </source>
</evidence>
<dbReference type="PROSITE" id="PS50095">
    <property type="entry name" value="PLAT"/>
    <property type="match status" value="1"/>
</dbReference>
<evidence type="ECO:0000256" key="8">
    <source>
        <dbReference type="ARBA" id="ARBA00022970"/>
    </source>
</evidence>
<keyword evidence="10" id="KW-0496">Mitochondrion</keyword>
<dbReference type="GO" id="GO:0015075">
    <property type="term" value="F:monoatomic ion transmembrane transporter activity"/>
    <property type="evidence" value="ECO:0007669"/>
    <property type="project" value="InterPro"/>
</dbReference>
<dbReference type="CDD" id="cd00707">
    <property type="entry name" value="Pancreat_lipase_like"/>
    <property type="match status" value="1"/>
</dbReference>
<evidence type="ECO:0000256" key="12">
    <source>
        <dbReference type="ARBA" id="ARBA00023157"/>
    </source>
</evidence>
<evidence type="ECO:0000256" key="2">
    <source>
        <dbReference type="ARBA" id="ARBA00004613"/>
    </source>
</evidence>
<dbReference type="InterPro" id="IPR036392">
    <property type="entry name" value="PLAT/LH2_dom_sf"/>
</dbReference>
<evidence type="ECO:0000256" key="11">
    <source>
        <dbReference type="ARBA" id="ARBA00023136"/>
    </source>
</evidence>
<evidence type="ECO:0000256" key="4">
    <source>
        <dbReference type="ARBA" id="ARBA00010701"/>
    </source>
</evidence>
<name>A0A662YTD0_ACIRT</name>
<dbReference type="Proteomes" id="UP000289886">
    <property type="component" value="Unassembled WGS sequence"/>
</dbReference>
<protein>
    <recommendedName>
        <fullName evidence="16">Triacylglycerol lipase</fullName>
        <ecNumber evidence="16">3.1.1.3</ecNumber>
    </recommendedName>
    <alternativeName>
        <fullName evidence="16">Pancreatic lipase</fullName>
    </alternativeName>
</protein>
<keyword evidence="16" id="KW-0442">Lipid degradation</keyword>
<dbReference type="GO" id="GO:0016042">
    <property type="term" value="P:lipid catabolic process"/>
    <property type="evidence" value="ECO:0007669"/>
    <property type="project" value="UniProtKB-KW"/>
</dbReference>
<dbReference type="FunFam" id="2.60.60.20:FF:000003">
    <property type="entry name" value="Triacylglycerol lipase"/>
    <property type="match status" value="1"/>
</dbReference>
<keyword evidence="7" id="KW-0812">Transmembrane</keyword>
<keyword evidence="6 16" id="KW-0964">Secreted</keyword>
<reference evidence="18 19" key="1">
    <citation type="submission" date="2019-01" db="EMBL/GenBank/DDBJ databases">
        <title>Draft Genome and Complete Hox-Cluster Characterization of the Sterlet Sturgeon (Acipenser ruthenus).</title>
        <authorList>
            <person name="Wei Q."/>
        </authorList>
    </citation>
    <scope>NUCLEOTIDE SEQUENCE [LARGE SCALE GENOMIC DNA]</scope>
    <source>
        <strain evidence="18">WHYD16114868_AA</strain>
        <tissue evidence="18">Blood</tissue>
    </source>
</reference>